<gene>
    <name evidence="2" type="ORF">JD82_04641</name>
</gene>
<name>A0A660CNB6_9PSEU</name>
<evidence type="ECO:0000313" key="3">
    <source>
        <dbReference type="Proteomes" id="UP000317303"/>
    </source>
</evidence>
<keyword evidence="3" id="KW-1185">Reference proteome</keyword>
<reference evidence="2 3" key="1">
    <citation type="submission" date="2019-07" db="EMBL/GenBank/DDBJ databases">
        <title>R&amp;d 2014.</title>
        <authorList>
            <person name="Klenk H.-P."/>
        </authorList>
    </citation>
    <scope>NUCLEOTIDE SEQUENCE [LARGE SCALE GENOMIC DNA]</scope>
    <source>
        <strain evidence="2 3">DSM 43194</strain>
    </source>
</reference>
<proteinExistence type="predicted"/>
<accession>A0A660CNB6</accession>
<dbReference type="EMBL" id="VLJV01000001">
    <property type="protein sequence ID" value="TWH22751.1"/>
    <property type="molecule type" value="Genomic_DNA"/>
</dbReference>
<evidence type="ECO:0000313" key="2">
    <source>
        <dbReference type="EMBL" id="TWH22751.1"/>
    </source>
</evidence>
<protein>
    <submittedName>
        <fullName evidence="2">Uncharacterized protein</fullName>
    </submittedName>
</protein>
<feature type="region of interest" description="Disordered" evidence="1">
    <location>
        <begin position="56"/>
        <end position="85"/>
    </location>
</feature>
<dbReference type="OrthoDB" id="9996295at2"/>
<dbReference type="AlphaFoldDB" id="A0A660CNB6"/>
<dbReference type="RefSeq" id="WP_048808203.1">
    <property type="nucleotide sequence ID" value="NZ_JOIJ01000004.1"/>
</dbReference>
<comment type="caution">
    <text evidence="2">The sequence shown here is derived from an EMBL/GenBank/DDBJ whole genome shotgun (WGS) entry which is preliminary data.</text>
</comment>
<organism evidence="2 3">
    <name type="scientific">Prauserella rugosa</name>
    <dbReference type="NCBI Taxonomy" id="43354"/>
    <lineage>
        <taxon>Bacteria</taxon>
        <taxon>Bacillati</taxon>
        <taxon>Actinomycetota</taxon>
        <taxon>Actinomycetes</taxon>
        <taxon>Pseudonocardiales</taxon>
        <taxon>Pseudonocardiaceae</taxon>
        <taxon>Prauserella</taxon>
    </lineage>
</organism>
<evidence type="ECO:0000256" key="1">
    <source>
        <dbReference type="SAM" id="MobiDB-lite"/>
    </source>
</evidence>
<sequence>MARAVLDGARPRDLMHSAAYSEFFHEGFARLESLSDEERASLLEFGGSIGDLFGADSESAGDGVAPEGALSEGAVSEGVTGAVGDDDDEYFAEHTVLR</sequence>
<dbReference type="Proteomes" id="UP000317303">
    <property type="component" value="Unassembled WGS sequence"/>
</dbReference>